<proteinExistence type="predicted"/>
<name>U2FK07_9MOLU</name>
<accession>U2FK07</accession>
<keyword evidence="2" id="KW-1133">Transmembrane helix</keyword>
<sequence>MLKQANRIIMLVVLVVMMFTVIGCTGVALPHYLNNNENSEHLPNFNNNPNDVDDKNPIDSIDNDQNNGSGDLPDHEENPVDGDPITENPELENPDNKDNEAEDPNTESPDETEPGQVIDENGIVINNSTNLTYKIAIAHTDGTLDYIESYDTYNTAELRIEHVPHDDAVIVKNGQVIYAKYGLLNLGIKSSYLITEFTHNGMDYYTNGQYGDDALFVDTHNNSVTSGSRKYFMLLNGNPGLVDHVDVELLPMTWVKSMSYYMVNTSGELVHVYATDLERAYQYVSSQPLDQAPNYLNRGLKYYSYDGHYFYTDYKHLVDDRRNGVTTGAVNNGAPYYNYYQYLSYRTKTNYTAGELDAYIDYALTKKGYQDTSILSGSGKYFINSQETFGINAALELAMGFHESHYGTSSIARNKNNIFGMNATDHNPYGDADGFDTLQGGIDYHVRYYITSTYLNPDKFHYNGQVLGNKRVGFNVYYASDPYWGEKIASHYYLLDKYLGFKDRKLYQVGITNEATDIYLEPSMYSEVLYREAALYDAYKKGLPVVIQDETLNYYEILLPAPLVGNNLSPYSIYDYNSYSVGYIRKTDVDLVG</sequence>
<dbReference type="eggNOG" id="COG4193">
    <property type="taxonomic scope" value="Bacteria"/>
</dbReference>
<dbReference type="InterPro" id="IPR002901">
    <property type="entry name" value="MGlyc_endo_b_GlcNAc-like_dom"/>
</dbReference>
<feature type="compositionally biased region" description="Acidic residues" evidence="1">
    <location>
        <begin position="100"/>
        <end position="113"/>
    </location>
</feature>
<keyword evidence="2" id="KW-0812">Transmembrane</keyword>
<dbReference type="RefSeq" id="WP_008827123.1">
    <property type="nucleotide sequence ID" value="NZ_AFNU02000010.1"/>
</dbReference>
<feature type="transmembrane region" description="Helical" evidence="2">
    <location>
        <begin position="12"/>
        <end position="33"/>
    </location>
</feature>
<organism evidence="4 5">
    <name type="scientific">Haloplasma contractile SSD-17B</name>
    <dbReference type="NCBI Taxonomy" id="1033810"/>
    <lineage>
        <taxon>Bacteria</taxon>
        <taxon>Bacillati</taxon>
        <taxon>Mycoplasmatota</taxon>
        <taxon>Mollicutes</taxon>
        <taxon>Haloplasmatales</taxon>
        <taxon>Haloplasmataceae</taxon>
        <taxon>Haloplasma</taxon>
    </lineage>
</organism>
<evidence type="ECO:0000313" key="5">
    <source>
        <dbReference type="Proteomes" id="UP000005707"/>
    </source>
</evidence>
<evidence type="ECO:0000259" key="3">
    <source>
        <dbReference type="SMART" id="SM00047"/>
    </source>
</evidence>
<keyword evidence="5" id="KW-1185">Reference proteome</keyword>
<keyword evidence="4" id="KW-0326">Glycosidase</keyword>
<comment type="caution">
    <text evidence="4">The sequence shown here is derived from an EMBL/GenBank/DDBJ whole genome shotgun (WGS) entry which is preliminary data.</text>
</comment>
<keyword evidence="2" id="KW-0472">Membrane</keyword>
<dbReference type="GO" id="GO:0033925">
    <property type="term" value="F:mannosyl-glycoprotein endo-beta-N-acetylglucosaminidase activity"/>
    <property type="evidence" value="ECO:0007669"/>
    <property type="project" value="UniProtKB-EC"/>
</dbReference>
<evidence type="ECO:0000256" key="1">
    <source>
        <dbReference type="SAM" id="MobiDB-lite"/>
    </source>
</evidence>
<feature type="region of interest" description="Disordered" evidence="1">
    <location>
        <begin position="40"/>
        <end position="118"/>
    </location>
</feature>
<dbReference type="OrthoDB" id="9816557at2"/>
<evidence type="ECO:0000313" key="4">
    <source>
        <dbReference type="EMBL" id="ERJ11564.1"/>
    </source>
</evidence>
<dbReference type="EC" id="3.2.1.96" evidence="4"/>
<dbReference type="InParanoid" id="U2FK07"/>
<dbReference type="Pfam" id="PF01832">
    <property type="entry name" value="Glucosaminidase"/>
    <property type="match status" value="1"/>
</dbReference>
<dbReference type="STRING" id="1033810.HLPCO_002476"/>
<reference evidence="4 5" key="1">
    <citation type="journal article" date="2011" name="J. Bacteriol.">
        <title>Genome sequence of Haloplasma contractile, an unusual contractile bacterium from a deep-sea anoxic brine lake.</title>
        <authorList>
            <person name="Antunes A."/>
            <person name="Alam I."/>
            <person name="El Dorry H."/>
            <person name="Siam R."/>
            <person name="Robertson A."/>
            <person name="Bajic V.B."/>
            <person name="Stingl U."/>
        </authorList>
    </citation>
    <scope>NUCLEOTIDE SEQUENCE [LARGE SCALE GENOMIC DNA]</scope>
    <source>
        <strain evidence="4 5">SSD-17B</strain>
    </source>
</reference>
<protein>
    <submittedName>
        <fullName evidence="4">Mannosyl-glycoprotein endo-beta-N-acetylglucosaminidase</fullName>
        <ecNumber evidence="4">3.2.1.96</ecNumber>
    </submittedName>
</protein>
<dbReference type="AlphaFoldDB" id="U2FK07"/>
<gene>
    <name evidence="4" type="ORF">HLPCO_002476</name>
</gene>
<dbReference type="Proteomes" id="UP000005707">
    <property type="component" value="Unassembled WGS sequence"/>
</dbReference>
<reference evidence="4 5" key="2">
    <citation type="journal article" date="2013" name="PLoS ONE">
        <title>INDIGO - INtegrated Data Warehouse of MIcrobial GenOmes with Examples from the Red Sea Extremophiles.</title>
        <authorList>
            <person name="Alam I."/>
            <person name="Antunes A."/>
            <person name="Kamau A.A."/>
            <person name="Ba Alawi W."/>
            <person name="Kalkatawi M."/>
            <person name="Stingl U."/>
            <person name="Bajic V.B."/>
        </authorList>
    </citation>
    <scope>NUCLEOTIDE SEQUENCE [LARGE SCALE GENOMIC DNA]</scope>
    <source>
        <strain evidence="4 5">SSD-17B</strain>
    </source>
</reference>
<dbReference type="PROSITE" id="PS51257">
    <property type="entry name" value="PROKAR_LIPOPROTEIN"/>
    <property type="match status" value="1"/>
</dbReference>
<feature type="compositionally biased region" description="Low complexity" evidence="1">
    <location>
        <begin position="40"/>
        <end position="50"/>
    </location>
</feature>
<dbReference type="SMART" id="SM00047">
    <property type="entry name" value="LYZ2"/>
    <property type="match status" value="1"/>
</dbReference>
<dbReference type="EMBL" id="AFNU02000010">
    <property type="protein sequence ID" value="ERJ11564.1"/>
    <property type="molecule type" value="Genomic_DNA"/>
</dbReference>
<dbReference type="GO" id="GO:0004040">
    <property type="term" value="F:amidase activity"/>
    <property type="evidence" value="ECO:0007669"/>
    <property type="project" value="InterPro"/>
</dbReference>
<feature type="domain" description="Mannosyl-glycoprotein endo-beta-N-acetylglucosamidase-like" evidence="3">
    <location>
        <begin position="367"/>
        <end position="503"/>
    </location>
</feature>
<keyword evidence="4" id="KW-0378">Hydrolase</keyword>
<dbReference type="Gene3D" id="1.10.530.10">
    <property type="match status" value="1"/>
</dbReference>
<evidence type="ECO:0000256" key="2">
    <source>
        <dbReference type="SAM" id="Phobius"/>
    </source>
</evidence>